<dbReference type="STRING" id="79883.GCA_001636495_01063"/>
<dbReference type="PANTHER" id="PTHR30032">
    <property type="entry name" value="N-ACETYLMURAMOYL-L-ALANINE AMIDASE-RELATED"/>
    <property type="match status" value="1"/>
</dbReference>
<dbReference type="Pfam" id="PF01520">
    <property type="entry name" value="Amidase_3"/>
    <property type="match status" value="1"/>
</dbReference>
<dbReference type="InterPro" id="IPR002508">
    <property type="entry name" value="MurNAc-LAA_cat"/>
</dbReference>
<sequence>MLIVNYFKICSLLVFLFFMAPIVSFAEKVLVIDPGHGGKFSGTCGFSGNQTGYCEKHANLDVAIRLKELLKNTDIKVFMTRESNNKDFAATSKEDLIQRMVVANNFVKGNNDESLFLSIHHNAHATSQVPKGFETFYYDYSAMSESEKQYPPDPIQVGLAAESGRYATLVHNSTLSKIRQVDNKYIDRGLHNDQAFFVIRNAQMPSVLVELGFMTNKEEEKLIKTSQFQQNAAQGLATAVINYFKIYEVYDKDRNKLSIFDKKEDALNYAKKQTKFVEVWDKDKQQTIFTSDKFKVYDKLNGLLQEFFTEQDAINFAKNRKNTRVVQEKTGFIVWSDYITPKYEVYSQDKLVGKYLDYDYALNTAKASTNSKITVIGTNEVAWTNISGVPVNRVVDVERLSGTDRYLTAIETSKKIYPNGFDEVKEEKTVILATGKTFADALSAGPLASKYGNAPILLSRDTKLNEEVLAEITRLRANKVVIIGGHGAVPEQAEITLRNSGLEVERISGKDRYETNRAILAELGDVSGVFLASGQGFADALAAAPIAAKKGWGILLTEQSWISHHAIPYMTGKEVVIVGGTAAVSTKVEDSITNASKITRLSGANRYETLAQLLWNFSSDLQGETVLVSTGQNFPDALVSAPLAIHNGAPLVLVGNSRNNNVESFLMAYTNDVKVNKVEIIGGTSAINDTQISTITTKLK</sequence>
<comment type="caution">
    <text evidence="2">The sequence shown here is derived from an EMBL/GenBank/DDBJ whole genome shotgun (WGS) entry which is preliminary data.</text>
</comment>
<dbReference type="Gene3D" id="3.40.50.12090">
    <property type="match status" value="2"/>
</dbReference>
<dbReference type="OrthoDB" id="9763643at2"/>
<evidence type="ECO:0000313" key="3">
    <source>
        <dbReference type="Proteomes" id="UP000322524"/>
    </source>
</evidence>
<dbReference type="Proteomes" id="UP000322524">
    <property type="component" value="Unassembled WGS sequence"/>
</dbReference>
<dbReference type="PANTHER" id="PTHR30032:SF8">
    <property type="entry name" value="GERMINATION-SPECIFIC N-ACETYLMURAMOYL-L-ALANINE AMIDASE"/>
    <property type="match status" value="1"/>
</dbReference>
<reference evidence="2 3" key="1">
    <citation type="submission" date="2019-08" db="EMBL/GenBank/DDBJ databases">
        <title>Bacillus genomes from the desert of Cuatro Cienegas, Coahuila.</title>
        <authorList>
            <person name="Olmedo-Alvarez G."/>
        </authorList>
    </citation>
    <scope>NUCLEOTIDE SEQUENCE [LARGE SCALE GENOMIC DNA]</scope>
    <source>
        <strain evidence="2 3">CH28_1T</strain>
    </source>
</reference>
<name>A0A5D4T597_9BACI</name>
<dbReference type="SMART" id="SM00646">
    <property type="entry name" value="Ami_3"/>
    <property type="match status" value="1"/>
</dbReference>
<dbReference type="AlphaFoldDB" id="A0A5D4T597"/>
<organism evidence="2 3">
    <name type="scientific">Sutcliffiella horikoshii</name>
    <dbReference type="NCBI Taxonomy" id="79883"/>
    <lineage>
        <taxon>Bacteria</taxon>
        <taxon>Bacillati</taxon>
        <taxon>Bacillota</taxon>
        <taxon>Bacilli</taxon>
        <taxon>Bacillales</taxon>
        <taxon>Bacillaceae</taxon>
        <taxon>Sutcliffiella</taxon>
    </lineage>
</organism>
<dbReference type="CDD" id="cd02696">
    <property type="entry name" value="MurNAc-LAA"/>
    <property type="match status" value="1"/>
</dbReference>
<dbReference type="Gene3D" id="3.40.630.40">
    <property type="entry name" value="Zn-dependent exopeptidases"/>
    <property type="match status" value="1"/>
</dbReference>
<evidence type="ECO:0000259" key="1">
    <source>
        <dbReference type="SMART" id="SM00646"/>
    </source>
</evidence>
<dbReference type="EMBL" id="VTEV01000002">
    <property type="protein sequence ID" value="TYS69858.1"/>
    <property type="molecule type" value="Genomic_DNA"/>
</dbReference>
<dbReference type="SUPFAM" id="SSF53187">
    <property type="entry name" value="Zn-dependent exopeptidases"/>
    <property type="match status" value="1"/>
</dbReference>
<dbReference type="InterPro" id="IPR051922">
    <property type="entry name" value="Bact_Sporulation_Assoc"/>
</dbReference>
<gene>
    <name evidence="2" type="ORF">FZC76_06420</name>
</gene>
<dbReference type="InterPro" id="IPR007253">
    <property type="entry name" value="Cell_wall-bd_2"/>
</dbReference>
<dbReference type="Pfam" id="PF04122">
    <property type="entry name" value="CW_binding_2"/>
    <property type="match status" value="3"/>
</dbReference>
<accession>A0A5D4T597</accession>
<dbReference type="GO" id="GO:0009253">
    <property type="term" value="P:peptidoglycan catabolic process"/>
    <property type="evidence" value="ECO:0007669"/>
    <property type="project" value="InterPro"/>
</dbReference>
<feature type="domain" description="MurNAc-LAA" evidence="1">
    <location>
        <begin position="101"/>
        <end position="241"/>
    </location>
</feature>
<proteinExistence type="predicted"/>
<dbReference type="GO" id="GO:0008745">
    <property type="term" value="F:N-acetylmuramoyl-L-alanine amidase activity"/>
    <property type="evidence" value="ECO:0007669"/>
    <property type="project" value="InterPro"/>
</dbReference>
<evidence type="ECO:0000313" key="2">
    <source>
        <dbReference type="EMBL" id="TYS69858.1"/>
    </source>
</evidence>
<protein>
    <recommendedName>
        <fullName evidence="1">MurNAc-LAA domain-containing protein</fullName>
    </recommendedName>
</protein>